<name>A0ABW6HIG4_9FLAO</name>
<sequence length="236" mass="28730">MFDETKITFKEYKEKFYELRVNDFLKKSTDNDEEQFIESELIIFNDCYFSGKVETYQKELLTNEMSAYPYYINRNLLRENLNIKVYNDVVSFHQGFHKIIIFDSEKSKQFTRTFSKIIEFLENKKTAEIKNPFPAIFIGNDNRAFNVFNDFSNDITDPYRDYSFIFQKMKSETENLIKSKCSHKEFINWLFENKYIKKFIYDDFIVKESFSTKYDRGMRPTRYYTIKKRHFPIDSD</sequence>
<dbReference type="RefSeq" id="WP_379856485.1">
    <property type="nucleotide sequence ID" value="NZ_JBHZQA010000001.1"/>
</dbReference>
<gene>
    <name evidence="1" type="ORF">ACFX5D_01390</name>
</gene>
<organism evidence="1 2">
    <name type="scientific">Flavobacterium fructosi</name>
    <dbReference type="NCBI Taxonomy" id="3230416"/>
    <lineage>
        <taxon>Bacteria</taxon>
        <taxon>Pseudomonadati</taxon>
        <taxon>Bacteroidota</taxon>
        <taxon>Flavobacteriia</taxon>
        <taxon>Flavobacteriales</taxon>
        <taxon>Flavobacteriaceae</taxon>
        <taxon>Flavobacterium</taxon>
    </lineage>
</organism>
<accession>A0ABW6HIG4</accession>
<evidence type="ECO:0000313" key="2">
    <source>
        <dbReference type="Proteomes" id="UP001600039"/>
    </source>
</evidence>
<reference evidence="1 2" key="1">
    <citation type="submission" date="2024-06" db="EMBL/GenBank/DDBJ databases">
        <title>Flavobacterium spp. isolated from glacier.</title>
        <authorList>
            <person name="Han D."/>
        </authorList>
    </citation>
    <scope>NUCLEOTIDE SEQUENCE [LARGE SCALE GENOMIC DNA]</scope>
    <source>
        <strain evidence="1 2">LB3P45</strain>
    </source>
</reference>
<protein>
    <submittedName>
        <fullName evidence="1">Uncharacterized protein</fullName>
    </submittedName>
</protein>
<dbReference type="Proteomes" id="UP001600039">
    <property type="component" value="Unassembled WGS sequence"/>
</dbReference>
<dbReference type="EMBL" id="JBHZQA010000001">
    <property type="protein sequence ID" value="MFE3846620.1"/>
    <property type="molecule type" value="Genomic_DNA"/>
</dbReference>
<proteinExistence type="predicted"/>
<keyword evidence="2" id="KW-1185">Reference proteome</keyword>
<comment type="caution">
    <text evidence="1">The sequence shown here is derived from an EMBL/GenBank/DDBJ whole genome shotgun (WGS) entry which is preliminary data.</text>
</comment>
<evidence type="ECO:0000313" key="1">
    <source>
        <dbReference type="EMBL" id="MFE3846620.1"/>
    </source>
</evidence>